<name>A0A7R9J168_TIMCA</name>
<protein>
    <submittedName>
        <fullName evidence="9">(California timema) hypothetical protein</fullName>
    </submittedName>
</protein>
<keyword evidence="3" id="KW-0813">Transport</keyword>
<dbReference type="PANTHER" id="PTHR14233">
    <property type="entry name" value="DUF914-RELATED"/>
    <property type="match status" value="1"/>
</dbReference>
<feature type="transmembrane region" description="Helical" evidence="8">
    <location>
        <begin position="218"/>
        <end position="237"/>
    </location>
</feature>
<feature type="transmembrane region" description="Helical" evidence="8">
    <location>
        <begin position="307"/>
        <end position="328"/>
    </location>
</feature>
<evidence type="ECO:0000256" key="2">
    <source>
        <dbReference type="ARBA" id="ARBA00007863"/>
    </source>
</evidence>
<proteinExistence type="inferred from homology"/>
<evidence type="ECO:0000256" key="8">
    <source>
        <dbReference type="SAM" id="Phobius"/>
    </source>
</evidence>
<evidence type="ECO:0000313" key="9">
    <source>
        <dbReference type="EMBL" id="CAD7570745.1"/>
    </source>
</evidence>
<evidence type="ECO:0000256" key="7">
    <source>
        <dbReference type="ARBA" id="ARBA00037727"/>
    </source>
</evidence>
<dbReference type="InterPro" id="IPR009262">
    <property type="entry name" value="SLC35_F1/F2/F6"/>
</dbReference>
<evidence type="ECO:0000256" key="1">
    <source>
        <dbReference type="ARBA" id="ARBA00004141"/>
    </source>
</evidence>
<dbReference type="SUPFAM" id="SSF103481">
    <property type="entry name" value="Multidrug resistance efflux transporter EmrE"/>
    <property type="match status" value="1"/>
</dbReference>
<evidence type="ECO:0000256" key="4">
    <source>
        <dbReference type="ARBA" id="ARBA00022692"/>
    </source>
</evidence>
<dbReference type="EMBL" id="OE180185">
    <property type="protein sequence ID" value="CAD7570745.1"/>
    <property type="molecule type" value="Genomic_DNA"/>
</dbReference>
<sequence>MFLYLSIGNGKITLNIADWDFNLDLPVVGSLVYRKSDALDHSTTELSLVELSASTDLTCGMRLATSEQSSTEIDTSSLSIDTGYQSPPCRCEPSALPHYSGCYEPFKNNHAMDSPIFRPVWRAIILGQFMSVLLCIMATCSHYLNNKYLVVLPTGQNFLHYALLCIIYTTWLACRNGECGLISVLRLRGWRYLLVALVDVEANYLLGMAYQFTTLTSIQLLDCVSIPTVLALSCILLKVRYKIVHIVGISLCLMGIGCLVWADIEDGKPISGGKNRLLGDMLCLGGSAMFAALMVAEEFVVKTLDWVEYLGMLGLFGSFFCGLQLWLLELPSLPVGVTEPLMLLGLFSLVQFLFHSVAPLVLRDSGATAMQLSLLTADFYSLLVGIVLLQYKLVSQGKEKELFHYLVSQGKKKELFHYLVSQGKEKELFQYLVSQGKEKELFHYLFHALYFLSFTLTMTGVLIYAIKKTPISSQQPANYRVMPRDNAFQPRVELAPTVTPSSELVSVSPSQATLVSSTDTVLCSAVGNQVGMPHLSLLLWF</sequence>
<dbReference type="InterPro" id="IPR037185">
    <property type="entry name" value="EmrE-like"/>
</dbReference>
<dbReference type="GO" id="GO:0022857">
    <property type="term" value="F:transmembrane transporter activity"/>
    <property type="evidence" value="ECO:0007669"/>
    <property type="project" value="InterPro"/>
</dbReference>
<feature type="transmembrane region" description="Helical" evidence="8">
    <location>
        <begin position="244"/>
        <end position="264"/>
    </location>
</feature>
<feature type="transmembrane region" description="Helical" evidence="8">
    <location>
        <begin position="150"/>
        <end position="171"/>
    </location>
</feature>
<accession>A0A7R9J168</accession>
<feature type="transmembrane region" description="Helical" evidence="8">
    <location>
        <begin position="340"/>
        <end position="362"/>
    </location>
</feature>
<feature type="transmembrane region" description="Helical" evidence="8">
    <location>
        <begin position="276"/>
        <end position="295"/>
    </location>
</feature>
<feature type="transmembrane region" description="Helical" evidence="8">
    <location>
        <begin position="120"/>
        <end position="144"/>
    </location>
</feature>
<evidence type="ECO:0000256" key="5">
    <source>
        <dbReference type="ARBA" id="ARBA00022989"/>
    </source>
</evidence>
<dbReference type="PANTHER" id="PTHR14233:SF4">
    <property type="entry name" value="SOLUTE CARRIER FAMILY 35 MEMBER F2"/>
    <property type="match status" value="1"/>
</dbReference>
<comment type="subcellular location">
    <subcellularLocation>
        <location evidence="1">Membrane</location>
        <topology evidence="1">Multi-pass membrane protein</topology>
    </subcellularLocation>
</comment>
<organism evidence="9">
    <name type="scientific">Timema californicum</name>
    <name type="common">California timema</name>
    <name type="synonym">Walking stick</name>
    <dbReference type="NCBI Taxonomy" id="61474"/>
    <lineage>
        <taxon>Eukaryota</taxon>
        <taxon>Metazoa</taxon>
        <taxon>Ecdysozoa</taxon>
        <taxon>Arthropoda</taxon>
        <taxon>Hexapoda</taxon>
        <taxon>Insecta</taxon>
        <taxon>Pterygota</taxon>
        <taxon>Neoptera</taxon>
        <taxon>Polyneoptera</taxon>
        <taxon>Phasmatodea</taxon>
        <taxon>Timematodea</taxon>
        <taxon>Timematoidea</taxon>
        <taxon>Timematidae</taxon>
        <taxon>Timema</taxon>
    </lineage>
</organism>
<keyword evidence="4 8" id="KW-0812">Transmembrane</keyword>
<evidence type="ECO:0000256" key="6">
    <source>
        <dbReference type="ARBA" id="ARBA00023136"/>
    </source>
</evidence>
<feature type="transmembrane region" description="Helical" evidence="8">
    <location>
        <begin position="444"/>
        <end position="466"/>
    </location>
</feature>
<keyword evidence="6 8" id="KW-0472">Membrane</keyword>
<dbReference type="AlphaFoldDB" id="A0A7R9J168"/>
<comment type="similarity">
    <text evidence="2">Belongs to the SLC35F solute transporter family.</text>
</comment>
<dbReference type="InterPro" id="IPR052221">
    <property type="entry name" value="SLC35F_Transporter"/>
</dbReference>
<feature type="transmembrane region" description="Helical" evidence="8">
    <location>
        <begin position="374"/>
        <end position="393"/>
    </location>
</feature>
<reference evidence="9" key="1">
    <citation type="submission" date="2020-11" db="EMBL/GenBank/DDBJ databases">
        <authorList>
            <person name="Tran Van P."/>
        </authorList>
    </citation>
    <scope>NUCLEOTIDE SEQUENCE</scope>
</reference>
<keyword evidence="5 8" id="KW-1133">Transmembrane helix</keyword>
<dbReference type="GO" id="GO:0016020">
    <property type="term" value="C:membrane"/>
    <property type="evidence" value="ECO:0007669"/>
    <property type="project" value="UniProtKB-SubCell"/>
</dbReference>
<evidence type="ECO:0000256" key="3">
    <source>
        <dbReference type="ARBA" id="ARBA00022448"/>
    </source>
</evidence>
<comment type="function">
    <text evidence="7">Putative solute transporter.</text>
</comment>
<dbReference type="Pfam" id="PF06027">
    <property type="entry name" value="SLC35F"/>
    <property type="match status" value="1"/>
</dbReference>
<gene>
    <name evidence="9" type="ORF">TCMB3V08_LOCUS3437</name>
</gene>